<dbReference type="GO" id="GO:0005525">
    <property type="term" value="F:GTP binding"/>
    <property type="evidence" value="ECO:0007669"/>
    <property type="project" value="UniProtKB-KW"/>
</dbReference>
<keyword evidence="6 7" id="KW-0342">GTP-binding</keyword>
<dbReference type="AlphaFoldDB" id="A0A6A4IVP5"/>
<keyword evidence="4 7" id="KW-0547">Nucleotide-binding</keyword>
<dbReference type="PANTHER" id="PTHR21231:SF7">
    <property type="entry name" value="GPN-LOOP GTPASE 3"/>
    <property type="match status" value="1"/>
</dbReference>
<comment type="function">
    <text evidence="1">Small GTPase required for proper localization of RNA polymerase II (RNAPII). May act at an RNAP assembly step prior to nuclear import.</text>
</comment>
<dbReference type="Proteomes" id="UP000466442">
    <property type="component" value="Unassembled WGS sequence"/>
</dbReference>
<dbReference type="PANTHER" id="PTHR21231">
    <property type="entry name" value="XPA-BINDING PROTEIN 1-RELATED"/>
    <property type="match status" value="1"/>
</dbReference>
<comment type="subunit">
    <text evidence="7">Binds to RNA polymerase II (RNAPII).</text>
</comment>
<evidence type="ECO:0000256" key="2">
    <source>
        <dbReference type="ARBA" id="ARBA00005290"/>
    </source>
</evidence>
<comment type="function">
    <text evidence="7">Small GTPase required for proper nuclear import of RNA polymerase II and III (RNAPII and RNAPIII). May act at an RNAP assembly step prior to nuclear import.</text>
</comment>
<dbReference type="GO" id="GO:0003924">
    <property type="term" value="F:GTPase activity"/>
    <property type="evidence" value="ECO:0007669"/>
    <property type="project" value="TreeGrafter"/>
</dbReference>
<dbReference type="Pfam" id="PF03029">
    <property type="entry name" value="ATP_bind_1"/>
    <property type="match status" value="1"/>
</dbReference>
<reference evidence="8" key="1">
    <citation type="journal article" date="2021" name="Mol. Ecol. Resour.">
        <title>Apolygus lucorum genome provides insights into omnivorousness and mesophyll feeding.</title>
        <authorList>
            <person name="Liu Y."/>
            <person name="Liu H."/>
            <person name="Wang H."/>
            <person name="Huang T."/>
            <person name="Liu B."/>
            <person name="Yang B."/>
            <person name="Yin L."/>
            <person name="Li B."/>
            <person name="Zhang Y."/>
            <person name="Zhang S."/>
            <person name="Jiang F."/>
            <person name="Zhang X."/>
            <person name="Ren Y."/>
            <person name="Wang B."/>
            <person name="Wang S."/>
            <person name="Lu Y."/>
            <person name="Wu K."/>
            <person name="Fan W."/>
            <person name="Wang G."/>
        </authorList>
    </citation>
    <scope>NUCLEOTIDE SEQUENCE</scope>
    <source>
        <strain evidence="8">12Hb</strain>
    </source>
</reference>
<dbReference type="FunFam" id="3.40.50.300:FF:002066">
    <property type="entry name" value="GPN-loop GTPase 3"/>
    <property type="match status" value="1"/>
</dbReference>
<dbReference type="InterPro" id="IPR030228">
    <property type="entry name" value="Gpn3"/>
</dbReference>
<dbReference type="SUPFAM" id="SSF52540">
    <property type="entry name" value="P-loop containing nucleoside triphosphate hydrolases"/>
    <property type="match status" value="1"/>
</dbReference>
<dbReference type="OrthoDB" id="5839at2759"/>
<keyword evidence="9" id="KW-1185">Reference proteome</keyword>
<evidence type="ECO:0000256" key="5">
    <source>
        <dbReference type="ARBA" id="ARBA00022801"/>
    </source>
</evidence>
<evidence type="ECO:0000313" key="9">
    <source>
        <dbReference type="Proteomes" id="UP000466442"/>
    </source>
</evidence>
<evidence type="ECO:0000256" key="6">
    <source>
        <dbReference type="ARBA" id="ARBA00023134"/>
    </source>
</evidence>
<gene>
    <name evidence="8" type="ORF">GE061_007181</name>
</gene>
<evidence type="ECO:0000256" key="7">
    <source>
        <dbReference type="RuleBase" id="RU365059"/>
    </source>
</evidence>
<evidence type="ECO:0000313" key="8">
    <source>
        <dbReference type="EMBL" id="KAF6199156.1"/>
    </source>
</evidence>
<comment type="similarity">
    <text evidence="2 7">Belongs to the GPN-loop GTPase family.</text>
</comment>
<organism evidence="8 9">
    <name type="scientific">Apolygus lucorum</name>
    <name type="common">Small green plant bug</name>
    <name type="synonym">Lygocoris lucorum</name>
    <dbReference type="NCBI Taxonomy" id="248454"/>
    <lineage>
        <taxon>Eukaryota</taxon>
        <taxon>Metazoa</taxon>
        <taxon>Ecdysozoa</taxon>
        <taxon>Arthropoda</taxon>
        <taxon>Hexapoda</taxon>
        <taxon>Insecta</taxon>
        <taxon>Pterygota</taxon>
        <taxon>Neoptera</taxon>
        <taxon>Paraneoptera</taxon>
        <taxon>Hemiptera</taxon>
        <taxon>Heteroptera</taxon>
        <taxon>Panheteroptera</taxon>
        <taxon>Cimicomorpha</taxon>
        <taxon>Miridae</taxon>
        <taxon>Mirini</taxon>
        <taxon>Apolygus</taxon>
    </lineage>
</organism>
<dbReference type="CDD" id="cd17872">
    <property type="entry name" value="GPN3"/>
    <property type="match status" value="1"/>
</dbReference>
<accession>A0A6A4IVP5</accession>
<protein>
    <recommendedName>
        <fullName evidence="3 7">GPN-loop GTPase 3</fullName>
    </recommendedName>
</protein>
<proteinExistence type="inferred from homology"/>
<dbReference type="InterPro" id="IPR027417">
    <property type="entry name" value="P-loop_NTPase"/>
</dbReference>
<keyword evidence="5 7" id="KW-0378">Hydrolase</keyword>
<evidence type="ECO:0000256" key="3">
    <source>
        <dbReference type="ARBA" id="ARBA00014587"/>
    </source>
</evidence>
<dbReference type="EMBL" id="WIXP02000015">
    <property type="protein sequence ID" value="KAF6199156.1"/>
    <property type="molecule type" value="Genomic_DNA"/>
</dbReference>
<dbReference type="Gene3D" id="3.40.50.300">
    <property type="entry name" value="P-loop containing nucleotide triphosphate hydrolases"/>
    <property type="match status" value="1"/>
</dbReference>
<dbReference type="InterPro" id="IPR004130">
    <property type="entry name" value="Gpn"/>
</dbReference>
<name>A0A6A4IVP5_APOLU</name>
<evidence type="ECO:0000256" key="4">
    <source>
        <dbReference type="ARBA" id="ARBA00022741"/>
    </source>
</evidence>
<sequence>MEEVCEEEEDGPEGFIEPGYVLPKMRYAQLVIGPAGSGKSTYCSAVVQHAAESNKVIEVVNLDPAAEYFDYEPLADVRELIHLDDAMEDEDLRFGPNGGLVFCMEYLMENSEWLKDKLGDDDDDYILFDCPGQIELYTHMTTIKQLVELLQNWNFHICAVFLVDVQFMVDGAKFLSGTMAALSVMVNLELPHVNILSKMDLLSKSARKQLENYLDPDPHYLMGEIESGSRWNEKYRKLTESIGRLVDDYSLVRFFPLNLKDPENLSDLLLTIANIIQYGEDADVKTKDFEEPDEDNPDITADCNS</sequence>
<evidence type="ECO:0000256" key="1">
    <source>
        <dbReference type="ARBA" id="ARBA00002411"/>
    </source>
</evidence>
<comment type="caution">
    <text evidence="8">The sequence shown here is derived from an EMBL/GenBank/DDBJ whole genome shotgun (WGS) entry which is preliminary data.</text>
</comment>